<dbReference type="Proteomes" id="UP000178429">
    <property type="component" value="Unassembled WGS sequence"/>
</dbReference>
<evidence type="ECO:0008006" key="3">
    <source>
        <dbReference type="Google" id="ProtNLM"/>
    </source>
</evidence>
<dbReference type="EMBL" id="MGHL01000006">
    <property type="protein sequence ID" value="OGM70232.1"/>
    <property type="molecule type" value="Genomic_DNA"/>
</dbReference>
<dbReference type="STRING" id="1802525.A2975_04130"/>
<dbReference type="AlphaFoldDB" id="A0A1F8C1U7"/>
<comment type="caution">
    <text evidence="1">The sequence shown here is derived from an EMBL/GenBank/DDBJ whole genome shotgun (WGS) entry which is preliminary data.</text>
</comment>
<accession>A0A1F8C1U7</accession>
<organism evidence="1 2">
    <name type="scientific">Candidatus Woesebacteria bacterium RIFCSPLOWO2_01_FULL_44_14</name>
    <dbReference type="NCBI Taxonomy" id="1802525"/>
    <lineage>
        <taxon>Bacteria</taxon>
        <taxon>Candidatus Woeseibacteriota</taxon>
    </lineage>
</organism>
<sequence>MYRRLTRFTVGIFSVVIAASFLGLTFKKSVEAPAVVRPQVKGESVQSGTAQEVSEPVAPAQFDILGEASWDCTTDIYDCESFASQDEAQLLFNFCTHTVGDIHNLDSDSDLVACD</sequence>
<protein>
    <recommendedName>
        <fullName evidence="3">Excalibur calcium-binding domain-containing protein</fullName>
    </recommendedName>
</protein>
<evidence type="ECO:0000313" key="1">
    <source>
        <dbReference type="EMBL" id="OGM70232.1"/>
    </source>
</evidence>
<reference evidence="1 2" key="1">
    <citation type="journal article" date="2016" name="Nat. Commun.">
        <title>Thousands of microbial genomes shed light on interconnected biogeochemical processes in an aquifer system.</title>
        <authorList>
            <person name="Anantharaman K."/>
            <person name="Brown C.T."/>
            <person name="Hug L.A."/>
            <person name="Sharon I."/>
            <person name="Castelle C.J."/>
            <person name="Probst A.J."/>
            <person name="Thomas B.C."/>
            <person name="Singh A."/>
            <person name="Wilkins M.J."/>
            <person name="Karaoz U."/>
            <person name="Brodie E.L."/>
            <person name="Williams K.H."/>
            <person name="Hubbard S.S."/>
            <person name="Banfield J.F."/>
        </authorList>
    </citation>
    <scope>NUCLEOTIDE SEQUENCE [LARGE SCALE GENOMIC DNA]</scope>
</reference>
<name>A0A1F8C1U7_9BACT</name>
<gene>
    <name evidence="1" type="ORF">A2975_04130</name>
</gene>
<proteinExistence type="predicted"/>
<evidence type="ECO:0000313" key="2">
    <source>
        <dbReference type="Proteomes" id="UP000178429"/>
    </source>
</evidence>